<dbReference type="AlphaFoldDB" id="A0A9X9WWG1"/>
<proteinExistence type="predicted"/>
<evidence type="ECO:0000313" key="3">
    <source>
        <dbReference type="Proteomes" id="UP001138751"/>
    </source>
</evidence>
<dbReference type="Proteomes" id="UP001138751">
    <property type="component" value="Unassembled WGS sequence"/>
</dbReference>
<keyword evidence="3" id="KW-1185">Reference proteome</keyword>
<dbReference type="RefSeq" id="WP_211861865.1">
    <property type="nucleotide sequence ID" value="NZ_JAAEDM010000020.1"/>
</dbReference>
<gene>
    <name evidence="2" type="ORF">GXW76_09930</name>
</gene>
<accession>A0A9X9WWG1</accession>
<protein>
    <submittedName>
        <fullName evidence="2">Uncharacterized protein</fullName>
    </submittedName>
</protein>
<comment type="caution">
    <text evidence="2">The sequence shown here is derived from an EMBL/GenBank/DDBJ whole genome shotgun (WGS) entry which is preliminary data.</text>
</comment>
<organism evidence="2 3">
    <name type="scientific">Neoroseomonas soli</name>
    <dbReference type="NCBI Taxonomy" id="1081025"/>
    <lineage>
        <taxon>Bacteria</taxon>
        <taxon>Pseudomonadati</taxon>
        <taxon>Pseudomonadota</taxon>
        <taxon>Alphaproteobacteria</taxon>
        <taxon>Acetobacterales</taxon>
        <taxon>Acetobacteraceae</taxon>
        <taxon>Neoroseomonas</taxon>
    </lineage>
</organism>
<reference evidence="2" key="1">
    <citation type="submission" date="2020-01" db="EMBL/GenBank/DDBJ databases">
        <authorList>
            <person name="Rat A."/>
        </authorList>
    </citation>
    <scope>NUCLEOTIDE SEQUENCE</scope>
    <source>
        <strain evidence="2">LMG 31231</strain>
    </source>
</reference>
<dbReference type="EMBL" id="JAAEDM010000020">
    <property type="protein sequence ID" value="MBR0671490.1"/>
    <property type="molecule type" value="Genomic_DNA"/>
</dbReference>
<reference evidence="2" key="2">
    <citation type="journal article" date="2021" name="Syst. Appl. Microbiol.">
        <title>Roseomonas hellenica sp. nov., isolated from roots of wild-growing Alkanna tinctoria.</title>
        <authorList>
            <person name="Rat A."/>
            <person name="Naranjo H.D."/>
            <person name="Lebbe L."/>
            <person name="Cnockaert M."/>
            <person name="Krigas N."/>
            <person name="Grigoriadou K."/>
            <person name="Maloupa E."/>
            <person name="Willems A."/>
        </authorList>
    </citation>
    <scope>NUCLEOTIDE SEQUENCE</scope>
    <source>
        <strain evidence="2">LMG 31231</strain>
    </source>
</reference>
<evidence type="ECO:0000313" key="2">
    <source>
        <dbReference type="EMBL" id="MBR0671490.1"/>
    </source>
</evidence>
<feature type="region of interest" description="Disordered" evidence="1">
    <location>
        <begin position="1"/>
        <end position="33"/>
    </location>
</feature>
<name>A0A9X9WWG1_9PROT</name>
<evidence type="ECO:0000256" key="1">
    <source>
        <dbReference type="SAM" id="MobiDB-lite"/>
    </source>
</evidence>
<feature type="compositionally biased region" description="Basic and acidic residues" evidence="1">
    <location>
        <begin position="21"/>
        <end position="33"/>
    </location>
</feature>
<sequence length="61" mass="6839">MAALPSARRDRIDPTLPRLVEMTRDDAGGHARERPDLLKRDRSLMAIAAPTALGWSSRGRW</sequence>